<evidence type="ECO:0000256" key="1">
    <source>
        <dbReference type="SAM" id="MobiDB-lite"/>
    </source>
</evidence>
<evidence type="ECO:0000313" key="3">
    <source>
        <dbReference type="Proteomes" id="UP000020825"/>
    </source>
</evidence>
<dbReference type="Proteomes" id="UP000020825">
    <property type="component" value="Unassembled WGS sequence"/>
</dbReference>
<dbReference type="AlphaFoldDB" id="X8CC31"/>
<proteinExistence type="predicted"/>
<gene>
    <name evidence="2" type="ORF">I550_4640</name>
</gene>
<reference evidence="2 3" key="1">
    <citation type="submission" date="2013-12" db="EMBL/GenBank/DDBJ databases">
        <authorList>
            <person name="Zelazny A."/>
            <person name="Olivier K."/>
            <person name="Holland S."/>
            <person name="Lenaerts A."/>
            <person name="Ordway D."/>
            <person name="DeGroote M.A."/>
            <person name="Parker T."/>
            <person name="Sizemore C."/>
            <person name="Tallon L.J."/>
            <person name="Sadzewicz L.K."/>
            <person name="Sengamalay N."/>
            <person name="Fraser C.M."/>
            <person name="Hine E."/>
            <person name="Shefchek K.A."/>
            <person name="Das S.P."/>
            <person name="Tettelin H."/>
        </authorList>
    </citation>
    <scope>NUCLEOTIDE SEQUENCE [LARGE SCALE GENOMIC DNA]</scope>
    <source>
        <strain evidence="2 3">1956</strain>
    </source>
</reference>
<protein>
    <submittedName>
        <fullName evidence="2">Uncharacterized protein</fullName>
    </submittedName>
</protein>
<evidence type="ECO:0000313" key="2">
    <source>
        <dbReference type="EMBL" id="EUA53008.1"/>
    </source>
</evidence>
<accession>X8CC31</accession>
<organism evidence="2 3">
    <name type="scientific">Mycobacterium intracellulare 1956</name>
    <dbReference type="NCBI Taxonomy" id="1299331"/>
    <lineage>
        <taxon>Bacteria</taxon>
        <taxon>Bacillati</taxon>
        <taxon>Actinomycetota</taxon>
        <taxon>Actinomycetes</taxon>
        <taxon>Mycobacteriales</taxon>
        <taxon>Mycobacteriaceae</taxon>
        <taxon>Mycobacterium</taxon>
        <taxon>Mycobacterium avium complex (MAC)</taxon>
    </lineage>
</organism>
<comment type="caution">
    <text evidence="2">The sequence shown here is derived from an EMBL/GenBank/DDBJ whole genome shotgun (WGS) entry which is preliminary data.</text>
</comment>
<feature type="region of interest" description="Disordered" evidence="1">
    <location>
        <begin position="1"/>
        <end position="52"/>
    </location>
</feature>
<sequence length="52" mass="6106">MMQTMEATMPAEKAKSLFTQRDSAHVPDKQIHRWEGEGGAEYLPRSRRRPEY</sequence>
<feature type="compositionally biased region" description="Basic and acidic residues" evidence="1">
    <location>
        <begin position="22"/>
        <end position="36"/>
    </location>
</feature>
<name>X8CC31_MYCIT</name>
<dbReference type="EMBL" id="JAOG01000003">
    <property type="protein sequence ID" value="EUA53008.1"/>
    <property type="molecule type" value="Genomic_DNA"/>
</dbReference>
<dbReference type="PATRIC" id="fig|1299331.3.peg.4534"/>